<organism evidence="1 2">
    <name type="scientific">Dreissena polymorpha</name>
    <name type="common">Zebra mussel</name>
    <name type="synonym">Mytilus polymorpha</name>
    <dbReference type="NCBI Taxonomy" id="45954"/>
    <lineage>
        <taxon>Eukaryota</taxon>
        <taxon>Metazoa</taxon>
        <taxon>Spiralia</taxon>
        <taxon>Lophotrochozoa</taxon>
        <taxon>Mollusca</taxon>
        <taxon>Bivalvia</taxon>
        <taxon>Autobranchia</taxon>
        <taxon>Heteroconchia</taxon>
        <taxon>Euheterodonta</taxon>
        <taxon>Imparidentia</taxon>
        <taxon>Neoheterodontei</taxon>
        <taxon>Myida</taxon>
        <taxon>Dreissenoidea</taxon>
        <taxon>Dreissenidae</taxon>
        <taxon>Dreissena</taxon>
    </lineage>
</organism>
<protein>
    <submittedName>
        <fullName evidence="1">Uncharacterized protein</fullName>
    </submittedName>
</protein>
<keyword evidence="2" id="KW-1185">Reference proteome</keyword>
<reference evidence="1" key="2">
    <citation type="submission" date="2020-11" db="EMBL/GenBank/DDBJ databases">
        <authorList>
            <person name="McCartney M.A."/>
            <person name="Auch B."/>
            <person name="Kono T."/>
            <person name="Mallez S."/>
            <person name="Becker A."/>
            <person name="Gohl D.M."/>
            <person name="Silverstein K.A.T."/>
            <person name="Koren S."/>
            <person name="Bechman K.B."/>
            <person name="Herman A."/>
            <person name="Abrahante J.E."/>
            <person name="Garbe J."/>
        </authorList>
    </citation>
    <scope>NUCLEOTIDE SEQUENCE</scope>
    <source>
        <strain evidence="1">Duluth1</strain>
        <tissue evidence="1">Whole animal</tissue>
    </source>
</reference>
<accession>A0A9D4GQN2</accession>
<comment type="caution">
    <text evidence="1">The sequence shown here is derived from an EMBL/GenBank/DDBJ whole genome shotgun (WGS) entry which is preliminary data.</text>
</comment>
<evidence type="ECO:0000313" key="2">
    <source>
        <dbReference type="Proteomes" id="UP000828390"/>
    </source>
</evidence>
<evidence type="ECO:0000313" key="1">
    <source>
        <dbReference type="EMBL" id="KAH3818237.1"/>
    </source>
</evidence>
<sequence>MPHPYALFEAKNILRKEDKPQIVWAIRDDAADASGEALMNCNPEKRLLRA</sequence>
<proteinExistence type="predicted"/>
<dbReference type="Proteomes" id="UP000828390">
    <property type="component" value="Unassembled WGS sequence"/>
</dbReference>
<gene>
    <name evidence="1" type="ORF">DPMN_119838</name>
</gene>
<dbReference type="AlphaFoldDB" id="A0A9D4GQN2"/>
<name>A0A9D4GQN2_DREPO</name>
<reference evidence="1" key="1">
    <citation type="journal article" date="2019" name="bioRxiv">
        <title>The Genome of the Zebra Mussel, Dreissena polymorpha: A Resource for Invasive Species Research.</title>
        <authorList>
            <person name="McCartney M.A."/>
            <person name="Auch B."/>
            <person name="Kono T."/>
            <person name="Mallez S."/>
            <person name="Zhang Y."/>
            <person name="Obille A."/>
            <person name="Becker A."/>
            <person name="Abrahante J.E."/>
            <person name="Garbe J."/>
            <person name="Badalamenti J.P."/>
            <person name="Herman A."/>
            <person name="Mangelson H."/>
            <person name="Liachko I."/>
            <person name="Sullivan S."/>
            <person name="Sone E.D."/>
            <person name="Koren S."/>
            <person name="Silverstein K.A.T."/>
            <person name="Beckman K.B."/>
            <person name="Gohl D.M."/>
        </authorList>
    </citation>
    <scope>NUCLEOTIDE SEQUENCE</scope>
    <source>
        <strain evidence="1">Duluth1</strain>
        <tissue evidence="1">Whole animal</tissue>
    </source>
</reference>
<dbReference type="EMBL" id="JAIWYP010000005">
    <property type="protein sequence ID" value="KAH3818237.1"/>
    <property type="molecule type" value="Genomic_DNA"/>
</dbReference>